<accession>A0ABQ9CKQ4</accession>
<dbReference type="EMBL" id="WHWB01034781">
    <property type="protein sequence ID" value="KAJ7404303.1"/>
    <property type="molecule type" value="Genomic_DNA"/>
</dbReference>
<name>A0ABQ9CKQ4_9PASS</name>
<proteinExistence type="predicted"/>
<gene>
    <name evidence="2" type="ORF">WISP_146243</name>
</gene>
<feature type="region of interest" description="Disordered" evidence="1">
    <location>
        <begin position="1"/>
        <end position="22"/>
    </location>
</feature>
<evidence type="ECO:0000313" key="2">
    <source>
        <dbReference type="EMBL" id="KAJ7404303.1"/>
    </source>
</evidence>
<organism evidence="2 3">
    <name type="scientific">Willisornis vidua</name>
    <name type="common">Xingu scale-backed antbird</name>
    <dbReference type="NCBI Taxonomy" id="1566151"/>
    <lineage>
        <taxon>Eukaryota</taxon>
        <taxon>Metazoa</taxon>
        <taxon>Chordata</taxon>
        <taxon>Craniata</taxon>
        <taxon>Vertebrata</taxon>
        <taxon>Euteleostomi</taxon>
        <taxon>Archelosauria</taxon>
        <taxon>Archosauria</taxon>
        <taxon>Dinosauria</taxon>
        <taxon>Saurischia</taxon>
        <taxon>Theropoda</taxon>
        <taxon>Coelurosauria</taxon>
        <taxon>Aves</taxon>
        <taxon>Neognathae</taxon>
        <taxon>Neoaves</taxon>
        <taxon>Telluraves</taxon>
        <taxon>Australaves</taxon>
        <taxon>Passeriformes</taxon>
        <taxon>Thamnophilidae</taxon>
        <taxon>Willisornis</taxon>
    </lineage>
</organism>
<evidence type="ECO:0008006" key="4">
    <source>
        <dbReference type="Google" id="ProtNLM"/>
    </source>
</evidence>
<protein>
    <recommendedName>
        <fullName evidence="4">CE295 protein</fullName>
    </recommendedName>
</protein>
<evidence type="ECO:0000256" key="1">
    <source>
        <dbReference type="SAM" id="MobiDB-lite"/>
    </source>
</evidence>
<dbReference type="Proteomes" id="UP001145742">
    <property type="component" value="Unassembled WGS sequence"/>
</dbReference>
<feature type="compositionally biased region" description="Basic and acidic residues" evidence="1">
    <location>
        <begin position="1"/>
        <end position="15"/>
    </location>
</feature>
<sequence>MVPPESKVKEGEKPLGTDGGRSLVDESGGLLLWRFWSSSGSNEWFPKSQNPQDYIPQVQVGLPGCCNSTVSKSQDCSEITRIAQALPEKKLVHTQELKIFRSEALIQIAEQARCHREKQDTSLYSAPEQQQESNLVDICVPSAFDQFLDISFPCTMCCRLDDPDNIDSESSVRSWEIDRSLADIECNNFLCESHRMLCVGSSVPQNAVSQKKQAFILYYIAS</sequence>
<evidence type="ECO:0000313" key="3">
    <source>
        <dbReference type="Proteomes" id="UP001145742"/>
    </source>
</evidence>
<reference evidence="2" key="1">
    <citation type="submission" date="2019-10" db="EMBL/GenBank/DDBJ databases">
        <authorList>
            <person name="Soares A.E.R."/>
            <person name="Aleixo A."/>
            <person name="Schneider P."/>
            <person name="Miyaki C.Y."/>
            <person name="Schneider M.P."/>
            <person name="Mello C."/>
            <person name="Vasconcelos A.T.R."/>
        </authorList>
    </citation>
    <scope>NUCLEOTIDE SEQUENCE</scope>
    <source>
        <tissue evidence="2">Muscle</tissue>
    </source>
</reference>
<keyword evidence="3" id="KW-1185">Reference proteome</keyword>
<comment type="caution">
    <text evidence="2">The sequence shown here is derived from an EMBL/GenBank/DDBJ whole genome shotgun (WGS) entry which is preliminary data.</text>
</comment>